<feature type="compositionally biased region" description="Polar residues" evidence="2">
    <location>
        <begin position="1128"/>
        <end position="1162"/>
    </location>
</feature>
<evidence type="ECO:0000313" key="5">
    <source>
        <dbReference type="EMBL" id="CEL98471.1"/>
    </source>
</evidence>
<feature type="transmembrane region" description="Helical" evidence="3">
    <location>
        <begin position="941"/>
        <end position="960"/>
    </location>
</feature>
<reference evidence="5 6" key="1">
    <citation type="submission" date="2014-11" db="EMBL/GenBank/DDBJ databases">
        <authorList>
            <person name="Zhu J."/>
            <person name="Qi W."/>
            <person name="Song R."/>
        </authorList>
    </citation>
    <scope>NUCLEOTIDE SEQUENCE [LARGE SCALE GENOMIC DNA]</scope>
</reference>
<feature type="compositionally biased region" description="Polar residues" evidence="2">
    <location>
        <begin position="642"/>
        <end position="670"/>
    </location>
</feature>
<feature type="transmembrane region" description="Helical" evidence="3">
    <location>
        <begin position="967"/>
        <end position="989"/>
    </location>
</feature>
<evidence type="ECO:0000256" key="1">
    <source>
        <dbReference type="ARBA" id="ARBA00005585"/>
    </source>
</evidence>
<dbReference type="InterPro" id="IPR051697">
    <property type="entry name" value="Patched_domain-protein"/>
</dbReference>
<dbReference type="PANTHER" id="PTHR10796">
    <property type="entry name" value="PATCHED-RELATED"/>
    <property type="match status" value="1"/>
</dbReference>
<evidence type="ECO:0000256" key="2">
    <source>
        <dbReference type="SAM" id="MobiDB-lite"/>
    </source>
</evidence>
<feature type="compositionally biased region" description="Basic and acidic residues" evidence="2">
    <location>
        <begin position="1344"/>
        <end position="1370"/>
    </location>
</feature>
<evidence type="ECO:0000259" key="4">
    <source>
        <dbReference type="PROSITE" id="PS50156"/>
    </source>
</evidence>
<dbReference type="PANTHER" id="PTHR10796:SF92">
    <property type="entry name" value="PATCHED-RELATED, ISOFORM A"/>
    <property type="match status" value="1"/>
</dbReference>
<feature type="compositionally biased region" description="Polar residues" evidence="2">
    <location>
        <begin position="619"/>
        <end position="631"/>
    </location>
</feature>
<sequence length="1424" mass="159310">MEDSSQRPSRHGGGGKAPEEGRHGGGGEAAEEGRSPSWSWKAFMVAVGEWKEYFIEKINDGFCWWAASVYRYPWVVIAGTLLVMGCLGTGLLPGILVRVEGAERNYALPDSLAKQHQAIHTSLFGERNYNREFVIVTGKGKNRGKNILTWKNLEKLQELNLLIRGINVEPKTRRRISIPVDEPDGFGGEATKQYTFDDQLCFKRPDGTCSVNSILEMGALDLKLLLGDQTDTPEIYEFEEGVTFNQQRQFFPIEYYLGGVKKETCRRSVPPELFKDVPGIVIPEDRDDQGRVTLNFTCVKEAQALMFSYDLEIGTDTALERTNQWEQAFIEVMSDYTNLEKPGKDFPGLEVSFMAFRSRDDELARATRSASDIIFVVITFFVLIIYATWQNFSCDLFKSKAMPAFAGCCSALLAVLGGMGLCSHMGVEFVPTALVSIFLIMGIGADDVFVIINSYALAYMVERAHERMAVAMRDCGISITITTVTNLLALFIGSFSPYLSIRNFCLYSFFGLLCGYVCALTIFLAVLCLDAKREEALQVCPFFLPKKTPVDERVEARESAPGYQPPLDPDLSTFSLVSFKAKALAKRKQLRYTHKEEHPARPSNPPVSTVPGGRKRPPTANNPMPGSTTNGRSSSSRSQQQMANAGTPKSTATMMTVTPKSTKSSGSAGSRNPPLSEIPEEGPHKGAREDSMDHIPPGMDAELFEEPKGNVGRKWRLFFLYYYGQFITHPVAKVTILLFFLTLVCIAIYGVTKLERGLELSLLSPDDSYLKPFDQDLEEFFTTYELAPTEVFFESREDWSRPETQRSLDRLHNRLYSEERTILVLNPLKRILDDPDIGPSLKNQNNKTEFNRNLKRVLEAKDSLYKIFEHEFVWEGEELVSFRMFVMTEFLPNSEIRAKWMQTIRDYCAKQAEDSEEPLTAIPFNVLMIFFEGDLQIVPSLIQNLTIAGFVMFMVATVLIPNVASALLVLLIMGMIDIVVIGFMSFWGLQLNMLTMINLVMSIGFSVDYSAHIIHTFTHCEGETRNLRVVESLVLMGNPIFHGAVSTQIGIFGMAFSASYLFRVFFKMMTLVVGFGVAHGIILLPVILSLVGTMEKPHGEGHEEDQVTVNNENSDEKDRGGKKGPKTPATNKSRYSNGSSNSTPAEGNTGTTRIPNTPSLTPGSDGGGGPHKWSTPPPPPSSTNAFALTPHARQMPLHLSGKHDKHRGGGAKTESSSGHPDDLEAAHEYSILKDRQHAPRGSSRTHHMHRDSYSGTRSLTDHVEAENQRALSQASSSYSRQRGNPHKVQRHKSGRHRSRERDDKNGIPALRDLLPEDQGQARHEGDGHALQRYTHRRERREKRRDRDRSSSRQSRERRSSGERHDDSSRHDRSRRSSRRGERDRERGGGRDDGGDDELPTDFIEGIGKAFRASLPEVGLRTLSI</sequence>
<feature type="compositionally biased region" description="Basic and acidic residues" evidence="2">
    <location>
        <begin position="681"/>
        <end position="693"/>
    </location>
</feature>
<dbReference type="OrthoDB" id="6510177at2759"/>
<dbReference type="EMBL" id="CDMY01000271">
    <property type="protein sequence ID" value="CEL98471.1"/>
    <property type="molecule type" value="Genomic_DNA"/>
</dbReference>
<feature type="compositionally biased region" description="Low complexity" evidence="2">
    <location>
        <begin position="632"/>
        <end position="641"/>
    </location>
</feature>
<feature type="transmembrane region" description="Helical" evidence="3">
    <location>
        <begin position="506"/>
        <end position="529"/>
    </location>
</feature>
<feature type="compositionally biased region" description="Basic and acidic residues" evidence="2">
    <location>
        <begin position="1319"/>
        <end position="1329"/>
    </location>
</feature>
<keyword evidence="3" id="KW-1133">Transmembrane helix</keyword>
<feature type="transmembrane region" description="Helical" evidence="3">
    <location>
        <begin position="1040"/>
        <end position="1062"/>
    </location>
</feature>
<feature type="compositionally biased region" description="Basic residues" evidence="2">
    <location>
        <begin position="1333"/>
        <end position="1343"/>
    </location>
</feature>
<dbReference type="VEuPathDB" id="CryptoDB:Vbra_5257"/>
<name>A0A0G4EMS4_VITBC</name>
<dbReference type="Gene3D" id="1.20.1640.10">
    <property type="entry name" value="Multidrug efflux transporter AcrB transmembrane domain"/>
    <property type="match status" value="2"/>
</dbReference>
<feature type="transmembrane region" description="Helical" evidence="3">
    <location>
        <begin position="373"/>
        <end position="392"/>
    </location>
</feature>
<feature type="region of interest" description="Disordered" evidence="2">
    <location>
        <begin position="1"/>
        <end position="34"/>
    </location>
</feature>
<feature type="region of interest" description="Disordered" evidence="2">
    <location>
        <begin position="1097"/>
        <end position="1186"/>
    </location>
</feature>
<dbReference type="InterPro" id="IPR000731">
    <property type="entry name" value="SSD"/>
</dbReference>
<feature type="transmembrane region" description="Helical" evidence="3">
    <location>
        <begin position="731"/>
        <end position="751"/>
    </location>
</feature>
<feature type="region of interest" description="Disordered" evidence="2">
    <location>
        <begin position="588"/>
        <end position="705"/>
    </location>
</feature>
<dbReference type="SUPFAM" id="SSF82866">
    <property type="entry name" value="Multidrug efflux transporter AcrB transmembrane domain"/>
    <property type="match status" value="2"/>
</dbReference>
<dbReference type="GO" id="GO:0016020">
    <property type="term" value="C:membrane"/>
    <property type="evidence" value="ECO:0007669"/>
    <property type="project" value="TreeGrafter"/>
</dbReference>
<keyword evidence="3" id="KW-0472">Membrane</keyword>
<evidence type="ECO:0000313" key="6">
    <source>
        <dbReference type="Proteomes" id="UP000041254"/>
    </source>
</evidence>
<keyword evidence="3" id="KW-0812">Transmembrane</keyword>
<proteinExistence type="inferred from homology"/>
<feature type="transmembrane region" description="Helical" evidence="3">
    <location>
        <begin position="74"/>
        <end position="96"/>
    </location>
</feature>
<feature type="transmembrane region" description="Helical" evidence="3">
    <location>
        <begin position="479"/>
        <end position="500"/>
    </location>
</feature>
<feature type="transmembrane region" description="Helical" evidence="3">
    <location>
        <begin position="1069"/>
        <end position="1091"/>
    </location>
</feature>
<organism evidence="5 6">
    <name type="scientific">Vitrella brassicaformis (strain CCMP3155)</name>
    <dbReference type="NCBI Taxonomy" id="1169540"/>
    <lineage>
        <taxon>Eukaryota</taxon>
        <taxon>Sar</taxon>
        <taxon>Alveolata</taxon>
        <taxon>Colpodellida</taxon>
        <taxon>Vitrellaceae</taxon>
        <taxon>Vitrella</taxon>
    </lineage>
</organism>
<feature type="compositionally biased region" description="Basic and acidic residues" evidence="2">
    <location>
        <begin position="1378"/>
        <end position="1392"/>
    </location>
</feature>
<feature type="transmembrane region" description="Helical" evidence="3">
    <location>
        <begin position="404"/>
        <end position="427"/>
    </location>
</feature>
<dbReference type="InterPro" id="IPR053958">
    <property type="entry name" value="HMGCR/SNAP/NPC1-like_SSD"/>
</dbReference>
<feature type="region of interest" description="Disordered" evidence="2">
    <location>
        <begin position="1199"/>
        <end position="1401"/>
    </location>
</feature>
<feature type="compositionally biased region" description="Polar residues" evidence="2">
    <location>
        <begin position="1269"/>
        <end position="1282"/>
    </location>
</feature>
<dbReference type="Proteomes" id="UP000041254">
    <property type="component" value="Unassembled WGS sequence"/>
</dbReference>
<comment type="similarity">
    <text evidence="1">Belongs to the patched family.</text>
</comment>
<keyword evidence="6" id="KW-1185">Reference proteome</keyword>
<dbReference type="Pfam" id="PF12349">
    <property type="entry name" value="Sterol-sensing"/>
    <property type="match status" value="1"/>
</dbReference>
<evidence type="ECO:0000256" key="3">
    <source>
        <dbReference type="SAM" id="Phobius"/>
    </source>
</evidence>
<protein>
    <recommendedName>
        <fullName evidence="4">SSD domain-containing protein</fullName>
    </recommendedName>
</protein>
<feature type="compositionally biased region" description="Basic residues" evidence="2">
    <location>
        <begin position="1283"/>
        <end position="1298"/>
    </location>
</feature>
<dbReference type="PROSITE" id="PS50156">
    <property type="entry name" value="SSD"/>
    <property type="match status" value="1"/>
</dbReference>
<feature type="domain" description="SSD" evidence="4">
    <location>
        <begin position="372"/>
        <end position="529"/>
    </location>
</feature>
<gene>
    <name evidence="5" type="ORF">Vbra_5257</name>
</gene>
<feature type="transmembrane region" description="Helical" evidence="3">
    <location>
        <begin position="433"/>
        <end position="458"/>
    </location>
</feature>
<dbReference type="InParanoid" id="A0A0G4EMS4"/>
<feature type="compositionally biased region" description="Basic and acidic residues" evidence="2">
    <location>
        <begin position="1219"/>
        <end position="1237"/>
    </location>
</feature>
<accession>A0A0G4EMS4</accession>
<dbReference type="PhylomeDB" id="A0A0G4EMS4"/>